<evidence type="ECO:0000256" key="2">
    <source>
        <dbReference type="ARBA" id="ARBA00022525"/>
    </source>
</evidence>
<dbReference type="SMART" id="SM00110">
    <property type="entry name" value="C1Q"/>
    <property type="match status" value="1"/>
</dbReference>
<sequence length="240" mass="25364">MAFLSVYALIPVSVLLWVVTPSISDKCDGHTGFPGLPGIPGVPGANGNNGPKGERGDPGEDTHPVKGAKGEVGAPGRPGRPGLTGDIGEPGFQGPKGPKGPKGAFKMISDVNPVFFSNKRRQQPRTSLTQNKIVDFDEPVSPEKAGISLSNSVFTATQSGVYYFVYHVSAMQTACLCMKKQDKVVLNLCDFSQGVLLTSGSVVLELKQEDTVGVYVCTKLSQILSTDTDSIFTGFLLFPS</sequence>
<dbReference type="AlphaFoldDB" id="A0AAE0QIW1"/>
<dbReference type="Gene3D" id="2.60.120.40">
    <property type="match status" value="1"/>
</dbReference>
<evidence type="ECO:0000259" key="6">
    <source>
        <dbReference type="PROSITE" id="PS50871"/>
    </source>
</evidence>
<feature type="region of interest" description="Disordered" evidence="4">
    <location>
        <begin position="34"/>
        <end position="102"/>
    </location>
</feature>
<evidence type="ECO:0000256" key="5">
    <source>
        <dbReference type="SAM" id="SignalP"/>
    </source>
</evidence>
<evidence type="ECO:0000313" key="7">
    <source>
        <dbReference type="EMBL" id="KAK3523917.1"/>
    </source>
</evidence>
<comment type="subcellular location">
    <subcellularLocation>
        <location evidence="1">Secreted</location>
        <location evidence="1">Extracellular space</location>
        <location evidence="1">Extracellular matrix</location>
    </subcellularLocation>
</comment>
<dbReference type="InterPro" id="IPR001073">
    <property type="entry name" value="C1q_dom"/>
</dbReference>
<evidence type="ECO:0000256" key="3">
    <source>
        <dbReference type="ARBA" id="ARBA00022530"/>
    </source>
</evidence>
<comment type="caution">
    <text evidence="7">The sequence shown here is derived from an EMBL/GenBank/DDBJ whole genome shotgun (WGS) entry which is preliminary data.</text>
</comment>
<feature type="chain" id="PRO_5041999391" description="C1q domain-containing protein" evidence="5">
    <location>
        <begin position="25"/>
        <end position="240"/>
    </location>
</feature>
<dbReference type="PANTHER" id="PTHR15427:SF43">
    <property type="entry name" value="COMPLEMENT COMPONENT 1, Q SUBCOMPONENT, B CHAIN PRECURSOR"/>
    <property type="match status" value="1"/>
</dbReference>
<evidence type="ECO:0000313" key="8">
    <source>
        <dbReference type="Proteomes" id="UP001274896"/>
    </source>
</evidence>
<dbReference type="EMBL" id="JAUCMX010000014">
    <property type="protein sequence ID" value="KAK3523917.1"/>
    <property type="molecule type" value="Genomic_DNA"/>
</dbReference>
<dbReference type="InterPro" id="IPR050392">
    <property type="entry name" value="Collagen/C1q_domain"/>
</dbReference>
<gene>
    <name evidence="7" type="ORF">QTP70_016732</name>
</gene>
<organism evidence="7 8">
    <name type="scientific">Hemibagrus guttatus</name>
    <dbReference type="NCBI Taxonomy" id="175788"/>
    <lineage>
        <taxon>Eukaryota</taxon>
        <taxon>Metazoa</taxon>
        <taxon>Chordata</taxon>
        <taxon>Craniata</taxon>
        <taxon>Vertebrata</taxon>
        <taxon>Euteleostomi</taxon>
        <taxon>Actinopterygii</taxon>
        <taxon>Neopterygii</taxon>
        <taxon>Teleostei</taxon>
        <taxon>Ostariophysi</taxon>
        <taxon>Siluriformes</taxon>
        <taxon>Bagridae</taxon>
        <taxon>Hemibagrus</taxon>
    </lineage>
</organism>
<protein>
    <recommendedName>
        <fullName evidence="6">C1q domain-containing protein</fullName>
    </recommendedName>
</protein>
<keyword evidence="3" id="KW-0272">Extracellular matrix</keyword>
<evidence type="ECO:0000256" key="1">
    <source>
        <dbReference type="ARBA" id="ARBA00004498"/>
    </source>
</evidence>
<reference evidence="7" key="1">
    <citation type="submission" date="2023-06" db="EMBL/GenBank/DDBJ databases">
        <title>Male Hemibagrus guttatus genome.</title>
        <authorList>
            <person name="Bian C."/>
        </authorList>
    </citation>
    <scope>NUCLEOTIDE SEQUENCE</scope>
    <source>
        <strain evidence="7">Male_cb2023</strain>
        <tissue evidence="7">Muscle</tissue>
    </source>
</reference>
<dbReference type="PRINTS" id="PR00007">
    <property type="entry name" value="COMPLEMNTC1Q"/>
</dbReference>
<dbReference type="Pfam" id="PF00386">
    <property type="entry name" value="C1q"/>
    <property type="match status" value="1"/>
</dbReference>
<keyword evidence="5" id="KW-0732">Signal</keyword>
<feature type="compositionally biased region" description="Low complexity" evidence="4">
    <location>
        <begin position="89"/>
        <end position="102"/>
    </location>
</feature>
<name>A0AAE0QIW1_9TELE</name>
<dbReference type="InterPro" id="IPR008983">
    <property type="entry name" value="Tumour_necrosis_fac-like_dom"/>
</dbReference>
<feature type="compositionally biased region" description="Basic and acidic residues" evidence="4">
    <location>
        <begin position="52"/>
        <end position="64"/>
    </location>
</feature>
<proteinExistence type="predicted"/>
<dbReference type="SUPFAM" id="SSF49842">
    <property type="entry name" value="TNF-like"/>
    <property type="match status" value="1"/>
</dbReference>
<keyword evidence="2" id="KW-0964">Secreted</keyword>
<dbReference type="PANTHER" id="PTHR15427">
    <property type="entry name" value="EMILIN ELASTIN MICROFIBRIL INTERFACE-LOCATED PROTEIN ELASTIN MICROFIBRIL INTERFACER"/>
    <property type="match status" value="1"/>
</dbReference>
<accession>A0AAE0QIW1</accession>
<feature type="domain" description="C1q" evidence="6">
    <location>
        <begin position="109"/>
        <end position="240"/>
    </location>
</feature>
<dbReference type="PROSITE" id="PS50871">
    <property type="entry name" value="C1Q"/>
    <property type="match status" value="1"/>
</dbReference>
<dbReference type="Proteomes" id="UP001274896">
    <property type="component" value="Unassembled WGS sequence"/>
</dbReference>
<evidence type="ECO:0000256" key="4">
    <source>
        <dbReference type="SAM" id="MobiDB-lite"/>
    </source>
</evidence>
<feature type="signal peptide" evidence="5">
    <location>
        <begin position="1"/>
        <end position="24"/>
    </location>
</feature>
<feature type="compositionally biased region" description="Low complexity" evidence="4">
    <location>
        <begin position="42"/>
        <end position="51"/>
    </location>
</feature>
<keyword evidence="8" id="KW-1185">Reference proteome</keyword>